<sequence length="122" mass="13657">MDLFCHVFGHIDICGLYLPCTIPLPAQYNIETGKIQEQAMAITSLDILNLSHSLKDVCEVNCKTPECLSQTLQVLLEYNLIQANLEFSRQFGCPNAPQAAPSPAARQELRRERSVAEFTVFD</sequence>
<evidence type="ECO:0000313" key="2">
    <source>
        <dbReference type="Proteomes" id="UP000260812"/>
    </source>
</evidence>
<evidence type="ECO:0000313" key="1">
    <source>
        <dbReference type="EMBL" id="RGE56320.1"/>
    </source>
</evidence>
<dbReference type="EMBL" id="QVLV01000027">
    <property type="protein sequence ID" value="RGE56320.1"/>
    <property type="molecule type" value="Genomic_DNA"/>
</dbReference>
<dbReference type="Proteomes" id="UP000260812">
    <property type="component" value="Unassembled WGS sequence"/>
</dbReference>
<gene>
    <name evidence="1" type="ORF">DXC51_25050</name>
</gene>
<comment type="caution">
    <text evidence="1">The sequence shown here is derived from an EMBL/GenBank/DDBJ whole genome shotgun (WGS) entry which is preliminary data.</text>
</comment>
<accession>A0A3E3HWW9</accession>
<proteinExistence type="predicted"/>
<name>A0A3E3HWW9_9FIRM</name>
<protein>
    <submittedName>
        <fullName evidence="1">Uncharacterized protein</fullName>
    </submittedName>
</protein>
<reference evidence="1" key="1">
    <citation type="submission" date="2018-08" db="EMBL/GenBank/DDBJ databases">
        <title>A genome reference for cultivated species of the human gut microbiota.</title>
        <authorList>
            <person name="Zou Y."/>
            <person name="Xue W."/>
            <person name="Luo G."/>
        </authorList>
    </citation>
    <scope>NUCLEOTIDE SEQUENCE [LARGE SCALE GENOMIC DNA]</scope>
    <source>
        <strain evidence="1">TF05-5AC</strain>
    </source>
</reference>
<dbReference type="AlphaFoldDB" id="A0A3E3HWW9"/>
<organism evidence="1 2">
    <name type="scientific">Eisenbergiella massiliensis</name>
    <dbReference type="NCBI Taxonomy" id="1720294"/>
    <lineage>
        <taxon>Bacteria</taxon>
        <taxon>Bacillati</taxon>
        <taxon>Bacillota</taxon>
        <taxon>Clostridia</taxon>
        <taxon>Lachnospirales</taxon>
        <taxon>Lachnospiraceae</taxon>
        <taxon>Eisenbergiella</taxon>
    </lineage>
</organism>
<keyword evidence="2" id="KW-1185">Reference proteome</keyword>